<name>A0A6I1EM34_9BURK</name>
<evidence type="ECO:0000313" key="2">
    <source>
        <dbReference type="Proteomes" id="UP000430564"/>
    </source>
</evidence>
<comment type="caution">
    <text evidence="1">The sequence shown here is derived from an EMBL/GenBank/DDBJ whole genome shotgun (WGS) entry which is preliminary data.</text>
</comment>
<organism evidence="1 2">
    <name type="scientific">Sutterella seckii</name>
    <dbReference type="NCBI Taxonomy" id="1944635"/>
    <lineage>
        <taxon>Bacteria</taxon>
        <taxon>Pseudomonadati</taxon>
        <taxon>Pseudomonadota</taxon>
        <taxon>Betaproteobacteria</taxon>
        <taxon>Burkholderiales</taxon>
        <taxon>Sutterellaceae</taxon>
        <taxon>Sutterella</taxon>
    </lineage>
</organism>
<dbReference type="Proteomes" id="UP000430564">
    <property type="component" value="Unassembled WGS sequence"/>
</dbReference>
<dbReference type="EMBL" id="WEHX01000017">
    <property type="protein sequence ID" value="KAB7661652.1"/>
    <property type="molecule type" value="Genomic_DNA"/>
</dbReference>
<protein>
    <submittedName>
        <fullName evidence="1">Uncharacterized protein</fullName>
    </submittedName>
</protein>
<accession>A0A6I1EM34</accession>
<evidence type="ECO:0000313" key="1">
    <source>
        <dbReference type="EMBL" id="KAB7661652.1"/>
    </source>
</evidence>
<proteinExistence type="predicted"/>
<dbReference type="RefSeq" id="WP_152157978.1">
    <property type="nucleotide sequence ID" value="NZ_WEHX01000017.1"/>
</dbReference>
<gene>
    <name evidence="1" type="ORF">GBM95_04415</name>
</gene>
<reference evidence="1 2" key="1">
    <citation type="submission" date="2019-10" db="EMBL/GenBank/DDBJ databases">
        <title>Genome diversity of Sutterella seckii.</title>
        <authorList>
            <person name="Chaplin A.V."/>
            <person name="Sokolova S.R."/>
            <person name="Mosin K.A."/>
            <person name="Ivanova E.L."/>
            <person name="Kochetkova T.O."/>
            <person name="Goltsov A.Y."/>
            <person name="Trofimov D.Y."/>
            <person name="Efimov B.A."/>
        </authorList>
    </citation>
    <scope>NUCLEOTIDE SEQUENCE [LARGE SCALE GENOMIC DNA]</scope>
    <source>
        <strain evidence="1 2">ASD393</strain>
    </source>
</reference>
<sequence length="74" mass="8003">MTMLGLLDDDAPLPLPTGRILSEALSEEASTRRAPASRETLTIARGDFSQTLNVLTLEGRSYVLSGGRTERLTL</sequence>
<dbReference type="AlphaFoldDB" id="A0A6I1EM34"/>